<proteinExistence type="predicted"/>
<keyword evidence="3" id="KW-1185">Reference proteome</keyword>
<feature type="domain" description="Endonuclease/exonuclease/phosphatase" evidence="1">
    <location>
        <begin position="7"/>
        <end position="310"/>
    </location>
</feature>
<dbReference type="InterPro" id="IPR005135">
    <property type="entry name" value="Endo/exonuclease/phosphatase"/>
</dbReference>
<dbReference type="EMBL" id="QOVM01000001">
    <property type="protein sequence ID" value="RXG24568.1"/>
    <property type="molecule type" value="Genomic_DNA"/>
</dbReference>
<name>A0A4Q0PDF7_9FLAO</name>
<dbReference type="Proteomes" id="UP000289238">
    <property type="component" value="Unassembled WGS sequence"/>
</dbReference>
<protein>
    <recommendedName>
        <fullName evidence="1">Endonuclease/exonuclease/phosphatase domain-containing protein</fullName>
    </recommendedName>
</protein>
<dbReference type="RefSeq" id="WP_128756299.1">
    <property type="nucleotide sequence ID" value="NZ_QOVM01000001.1"/>
</dbReference>
<dbReference type="Gene3D" id="3.60.10.10">
    <property type="entry name" value="Endonuclease/exonuclease/phosphatase"/>
    <property type="match status" value="1"/>
</dbReference>
<dbReference type="Pfam" id="PF19580">
    <property type="entry name" value="Exo_endo_phos_3"/>
    <property type="match status" value="1"/>
</dbReference>
<dbReference type="PANTHER" id="PTHR42834">
    <property type="entry name" value="ENDONUCLEASE/EXONUCLEASE/PHOSPHATASE FAMILY PROTEIN (AFU_ORTHOLOGUE AFUA_3G09210)"/>
    <property type="match status" value="1"/>
</dbReference>
<organism evidence="2 3">
    <name type="scientific">Leeuwenhoekiella aequorea</name>
    <dbReference type="NCBI Taxonomy" id="283736"/>
    <lineage>
        <taxon>Bacteria</taxon>
        <taxon>Pseudomonadati</taxon>
        <taxon>Bacteroidota</taxon>
        <taxon>Flavobacteriia</taxon>
        <taxon>Flavobacteriales</taxon>
        <taxon>Flavobacteriaceae</taxon>
        <taxon>Leeuwenhoekiella</taxon>
    </lineage>
</organism>
<dbReference type="GO" id="GO:0003824">
    <property type="term" value="F:catalytic activity"/>
    <property type="evidence" value="ECO:0007669"/>
    <property type="project" value="InterPro"/>
</dbReference>
<evidence type="ECO:0000259" key="1">
    <source>
        <dbReference type="Pfam" id="PF19580"/>
    </source>
</evidence>
<dbReference type="SUPFAM" id="SSF56219">
    <property type="entry name" value="DNase I-like"/>
    <property type="match status" value="1"/>
</dbReference>
<dbReference type="InterPro" id="IPR036691">
    <property type="entry name" value="Endo/exonu/phosph_ase_sf"/>
</dbReference>
<comment type="caution">
    <text evidence="2">The sequence shown here is derived from an EMBL/GenBank/DDBJ whole genome shotgun (WGS) entry which is preliminary data.</text>
</comment>
<accession>A0A4Q0PDF7</accession>
<dbReference type="PANTHER" id="PTHR42834:SF1">
    <property type="entry name" value="ENDONUCLEASE_EXONUCLEASE_PHOSPHATASE FAMILY PROTEIN (AFU_ORTHOLOGUE AFUA_3G09210)"/>
    <property type="match status" value="1"/>
</dbReference>
<reference evidence="2 3" key="1">
    <citation type="submission" date="2018-07" db="EMBL/GenBank/DDBJ databases">
        <title>Leeuwenhoekiella genomics.</title>
        <authorList>
            <person name="Tahon G."/>
            <person name="Willems A."/>
        </authorList>
    </citation>
    <scope>NUCLEOTIDE SEQUENCE [LARGE SCALE GENOMIC DNA]</scope>
    <source>
        <strain evidence="2 3">LMG 22550</strain>
    </source>
</reference>
<dbReference type="AlphaFoldDB" id="A0A4Q0PDF7"/>
<gene>
    <name evidence="2" type="ORF">DSM00_358</name>
</gene>
<evidence type="ECO:0000313" key="3">
    <source>
        <dbReference type="Proteomes" id="UP000289238"/>
    </source>
</evidence>
<dbReference type="OrthoDB" id="9802724at2"/>
<sequence length="317" mass="36160">MLNKFAIGFYNLENLFDTQNDPNIFDDDFTSTGDLKWNNTRYDKKLADLSTIIAEIGKEETGISPILMGVAEVENKKVLNDLIGTAALKNLNYDYVHHNSPDERGIDTALLFNKERFSVLESRSYSLQLKNTEGARDFTRDILYVNGTIDGIPVYVLVNHWPSRREGVEESNPKRILAANRNREIIKEIQSKDPDARILIMGDFNDDPQSIAVRENLVSTDLYNPMVFLLTRYAGSLTHRGDWYLFDQIILSPNWMKAYENPLEYEKSAIFNPAYLAEAEGKYKGNPLRTYAGDHYLGGPSDHFPVYVIFKSGNSSY</sequence>
<evidence type="ECO:0000313" key="2">
    <source>
        <dbReference type="EMBL" id="RXG24568.1"/>
    </source>
</evidence>